<name>A0ACA9SKY6_9GLOM</name>
<gene>
    <name evidence="1" type="ORF">RPERSI_LOCUS32510</name>
</gene>
<organism evidence="1 2">
    <name type="scientific">Racocetra persica</name>
    <dbReference type="NCBI Taxonomy" id="160502"/>
    <lineage>
        <taxon>Eukaryota</taxon>
        <taxon>Fungi</taxon>
        <taxon>Fungi incertae sedis</taxon>
        <taxon>Mucoromycota</taxon>
        <taxon>Glomeromycotina</taxon>
        <taxon>Glomeromycetes</taxon>
        <taxon>Diversisporales</taxon>
        <taxon>Gigasporaceae</taxon>
        <taxon>Racocetra</taxon>
    </lineage>
</organism>
<dbReference type="Proteomes" id="UP000789920">
    <property type="component" value="Unassembled WGS sequence"/>
</dbReference>
<protein>
    <submittedName>
        <fullName evidence="1">15014_t:CDS:1</fullName>
    </submittedName>
</protein>
<reference evidence="1" key="1">
    <citation type="submission" date="2021-06" db="EMBL/GenBank/DDBJ databases">
        <authorList>
            <person name="Kallberg Y."/>
            <person name="Tangrot J."/>
            <person name="Rosling A."/>
        </authorList>
    </citation>
    <scope>NUCLEOTIDE SEQUENCE</scope>
    <source>
        <strain evidence="1">MA461A</strain>
    </source>
</reference>
<feature type="non-terminal residue" evidence="1">
    <location>
        <position position="120"/>
    </location>
</feature>
<accession>A0ACA9SKY6</accession>
<dbReference type="EMBL" id="CAJVQC010135963">
    <property type="protein sequence ID" value="CAG8842863.1"/>
    <property type="molecule type" value="Genomic_DNA"/>
</dbReference>
<feature type="non-terminal residue" evidence="1">
    <location>
        <position position="1"/>
    </location>
</feature>
<proteinExistence type="predicted"/>
<evidence type="ECO:0000313" key="2">
    <source>
        <dbReference type="Proteomes" id="UP000789920"/>
    </source>
</evidence>
<comment type="caution">
    <text evidence="1">The sequence shown here is derived from an EMBL/GenBank/DDBJ whole genome shotgun (WGS) entry which is preliminary data.</text>
</comment>
<keyword evidence="2" id="KW-1185">Reference proteome</keyword>
<evidence type="ECO:0000313" key="1">
    <source>
        <dbReference type="EMBL" id="CAG8842863.1"/>
    </source>
</evidence>
<sequence>WYDLIEINNEKDSEPSDSEYDTAEEEPDIHFEKIKDPYINRIAEARKFNEDIYKKELVLKGGLKHETIEIIRKDRINTTIEKGYNEIIDQIEGEALQESGWSYVRAEEVFLEISVFRPLR</sequence>